<dbReference type="GeneID" id="54345359"/>
<keyword evidence="2" id="KW-1185">Reference proteome</keyword>
<dbReference type="EMBL" id="ML978970">
    <property type="protein sequence ID" value="KAF1927967.1"/>
    <property type="molecule type" value="Genomic_DNA"/>
</dbReference>
<evidence type="ECO:0000313" key="2">
    <source>
        <dbReference type="Proteomes" id="UP000800082"/>
    </source>
</evidence>
<dbReference type="AlphaFoldDB" id="A0A6A5RR53"/>
<sequence length="224" mass="25390">MTRSRAWHNVRCWASLGDPAEGSSILPYQHRANWASRPSRIEAVHYTKRYALILSRKSAEKRYLVSRTVRNTEVLFRNLHCIIWGRPRKPALRGFIQTVAVDCSPELKFQTSGLSARLGSSISFDPHWPHYLNDQEIAQLRREPLVPSVPPAQNPSITRSPGGTTKLLTWKVQEVPMHPRIAALTLGFGSLDTRLGQLRASILPRCSISTYSCIDIVRREVVNE</sequence>
<gene>
    <name evidence="1" type="ORF">M421DRAFT_164838</name>
</gene>
<accession>A0A6A5RR53</accession>
<organism evidence="1 2">
    <name type="scientific">Didymella exigua CBS 183.55</name>
    <dbReference type="NCBI Taxonomy" id="1150837"/>
    <lineage>
        <taxon>Eukaryota</taxon>
        <taxon>Fungi</taxon>
        <taxon>Dikarya</taxon>
        <taxon>Ascomycota</taxon>
        <taxon>Pezizomycotina</taxon>
        <taxon>Dothideomycetes</taxon>
        <taxon>Pleosporomycetidae</taxon>
        <taxon>Pleosporales</taxon>
        <taxon>Pleosporineae</taxon>
        <taxon>Didymellaceae</taxon>
        <taxon>Didymella</taxon>
    </lineage>
</organism>
<proteinExistence type="predicted"/>
<evidence type="ECO:0000313" key="1">
    <source>
        <dbReference type="EMBL" id="KAF1927967.1"/>
    </source>
</evidence>
<protein>
    <submittedName>
        <fullName evidence="1">Uncharacterized protein</fullName>
    </submittedName>
</protein>
<dbReference type="RefSeq" id="XP_033448219.1">
    <property type="nucleotide sequence ID" value="XM_033587713.1"/>
</dbReference>
<dbReference type="Proteomes" id="UP000800082">
    <property type="component" value="Unassembled WGS sequence"/>
</dbReference>
<reference evidence="1" key="1">
    <citation type="journal article" date="2020" name="Stud. Mycol.">
        <title>101 Dothideomycetes genomes: a test case for predicting lifestyles and emergence of pathogens.</title>
        <authorList>
            <person name="Haridas S."/>
            <person name="Albert R."/>
            <person name="Binder M."/>
            <person name="Bloem J."/>
            <person name="Labutti K."/>
            <person name="Salamov A."/>
            <person name="Andreopoulos B."/>
            <person name="Baker S."/>
            <person name="Barry K."/>
            <person name="Bills G."/>
            <person name="Bluhm B."/>
            <person name="Cannon C."/>
            <person name="Castanera R."/>
            <person name="Culley D."/>
            <person name="Daum C."/>
            <person name="Ezra D."/>
            <person name="Gonzalez J."/>
            <person name="Henrissat B."/>
            <person name="Kuo A."/>
            <person name="Liang C."/>
            <person name="Lipzen A."/>
            <person name="Lutzoni F."/>
            <person name="Magnuson J."/>
            <person name="Mondo S."/>
            <person name="Nolan M."/>
            <person name="Ohm R."/>
            <person name="Pangilinan J."/>
            <person name="Park H.-J."/>
            <person name="Ramirez L."/>
            <person name="Alfaro M."/>
            <person name="Sun H."/>
            <person name="Tritt A."/>
            <person name="Yoshinaga Y."/>
            <person name="Zwiers L.-H."/>
            <person name="Turgeon B."/>
            <person name="Goodwin S."/>
            <person name="Spatafora J."/>
            <person name="Crous P."/>
            <person name="Grigoriev I."/>
        </authorList>
    </citation>
    <scope>NUCLEOTIDE SEQUENCE</scope>
    <source>
        <strain evidence="1">CBS 183.55</strain>
    </source>
</reference>
<name>A0A6A5RR53_9PLEO</name>